<dbReference type="InterPro" id="IPR042043">
    <property type="entry name" value="Tip20p_domC"/>
</dbReference>
<dbReference type="AlphaFoldDB" id="J7SA21"/>
<evidence type="ECO:0000313" key="3">
    <source>
        <dbReference type="Proteomes" id="UP000006310"/>
    </source>
</evidence>
<accession>J7SA21</accession>
<name>J7SA21_HUIN7</name>
<dbReference type="EMBL" id="HE978322">
    <property type="protein sequence ID" value="CCK71861.1"/>
    <property type="molecule type" value="Genomic_DNA"/>
</dbReference>
<dbReference type="Gene3D" id="1.20.58.1420">
    <property type="entry name" value="Dsl1p vesicle tethering complex, Tip20p subunit, domain B"/>
    <property type="match status" value="1"/>
</dbReference>
<dbReference type="STRING" id="1071383.J7SA21"/>
<dbReference type="Pfam" id="PF04437">
    <property type="entry name" value="RINT1_TIP1"/>
    <property type="match status" value="1"/>
</dbReference>
<dbReference type="eggNOG" id="KOG2218">
    <property type="taxonomic scope" value="Eukaryota"/>
</dbReference>
<dbReference type="Gene3D" id="1.10.357.100">
    <property type="entry name" value="Dsl1p vesicle tethering complex, Tip20p subunit, domain C"/>
    <property type="match status" value="1"/>
</dbReference>
<dbReference type="HOGENOM" id="CLU_410507_0_0_1"/>
<dbReference type="GO" id="GO:0006914">
    <property type="term" value="P:autophagy"/>
    <property type="evidence" value="ECO:0007669"/>
    <property type="project" value="EnsemblFungi"/>
</dbReference>
<dbReference type="KEGG" id="kng:KNAG_0I00700"/>
<reference evidence="3" key="2">
    <citation type="submission" date="2012-08" db="EMBL/GenBank/DDBJ databases">
        <title>Genome sequence of Kazachstania naganishii.</title>
        <authorList>
            <person name="Gordon J.L."/>
            <person name="Armisen D."/>
            <person name="Proux-Wera E."/>
            <person name="OhEigeartaigh S.S."/>
            <person name="Byrne K.P."/>
            <person name="Wolfe K.H."/>
        </authorList>
    </citation>
    <scope>NUCLEOTIDE SEQUENCE [LARGE SCALE GENOMIC DNA]</scope>
    <source>
        <strain evidence="3">ATCC MYA-139 / BCRC 22969 / CBS 8797 / CCRC 22969 / KCTC 17520 / NBRC 10181 / NCYC 3082</strain>
    </source>
</reference>
<dbReference type="OMA" id="TCSQIFM"/>
<evidence type="ECO:0000256" key="1">
    <source>
        <dbReference type="SAM" id="Coils"/>
    </source>
</evidence>
<dbReference type="Gene3D" id="1.20.58.670">
    <property type="entry name" value="Dsl1p vesicle tethering complex, Tip20p subunit, domain D"/>
    <property type="match status" value="1"/>
</dbReference>
<gene>
    <name evidence="2" type="primary">KNAG0I00700</name>
    <name evidence="2" type="ordered locus">KNAG_0I00700</name>
</gene>
<proteinExistence type="predicted"/>
<protein>
    <submittedName>
        <fullName evidence="2">Uncharacterized protein</fullName>
    </submittedName>
</protein>
<dbReference type="PANTHER" id="PTHR13520">
    <property type="entry name" value="RAD50-INTERACTING PROTEIN 1 RINT-1"/>
    <property type="match status" value="1"/>
</dbReference>
<dbReference type="RefSeq" id="XP_022466106.1">
    <property type="nucleotide sequence ID" value="XM_022609740.1"/>
</dbReference>
<dbReference type="InterPro" id="IPR042044">
    <property type="entry name" value="EXOC6PINT-1/Sec15/Tip20_C_dom2"/>
</dbReference>
<dbReference type="InterPro" id="IPR042041">
    <property type="entry name" value="Tip20p_domA"/>
</dbReference>
<dbReference type="PANTHER" id="PTHR13520:SF0">
    <property type="entry name" value="RAD50-INTERACTING PROTEIN 1"/>
    <property type="match status" value="1"/>
</dbReference>
<dbReference type="InterPro" id="IPR007528">
    <property type="entry name" value="RINT1_Tip20"/>
</dbReference>
<dbReference type="GeneID" id="34527604"/>
<dbReference type="Gene3D" id="6.10.280.210">
    <property type="entry name" value="Dsl1p vesicle tethering complex, Tip20p subunit, domain A"/>
    <property type="match status" value="1"/>
</dbReference>
<dbReference type="GO" id="GO:0070939">
    <property type="term" value="C:Dsl1/NZR complex"/>
    <property type="evidence" value="ECO:0007669"/>
    <property type="project" value="EnsemblFungi"/>
</dbReference>
<reference evidence="2 3" key="1">
    <citation type="journal article" date="2011" name="Proc. Natl. Acad. Sci. U.S.A.">
        <title>Evolutionary erosion of yeast sex chromosomes by mating-type switching accidents.</title>
        <authorList>
            <person name="Gordon J.L."/>
            <person name="Armisen D."/>
            <person name="Proux-Wera E."/>
            <person name="Oheigeartaigh S.S."/>
            <person name="Byrne K.P."/>
            <person name="Wolfe K.H."/>
        </authorList>
    </citation>
    <scope>NUCLEOTIDE SEQUENCE [LARGE SCALE GENOMIC DNA]</scope>
    <source>
        <strain evidence="3">ATCC MYA-139 / BCRC 22969 / CBS 8797 / CCRC 22969 / KCTC 17520 / NBRC 10181 / NCYC 3082</strain>
    </source>
</reference>
<dbReference type="PROSITE" id="PS51386">
    <property type="entry name" value="RINT1_TIP20"/>
    <property type="match status" value="1"/>
</dbReference>
<dbReference type="Proteomes" id="UP000006310">
    <property type="component" value="Chromosome 9"/>
</dbReference>
<dbReference type="GO" id="GO:0006890">
    <property type="term" value="P:retrograde vesicle-mediated transport, Golgi to endoplasmic reticulum"/>
    <property type="evidence" value="ECO:0007669"/>
    <property type="project" value="EnsemblFungi"/>
</dbReference>
<organism evidence="2 3">
    <name type="scientific">Huiozyma naganishii (strain ATCC MYA-139 / BCRC 22969 / CBS 8797 / KCTC 17520 / NBRC 10181 / NCYC 3082 / Yp74L-3)</name>
    <name type="common">Yeast</name>
    <name type="synonym">Kazachstania naganishii</name>
    <dbReference type="NCBI Taxonomy" id="1071383"/>
    <lineage>
        <taxon>Eukaryota</taxon>
        <taxon>Fungi</taxon>
        <taxon>Dikarya</taxon>
        <taxon>Ascomycota</taxon>
        <taxon>Saccharomycotina</taxon>
        <taxon>Saccharomycetes</taxon>
        <taxon>Saccharomycetales</taxon>
        <taxon>Saccharomycetaceae</taxon>
        <taxon>Huiozyma</taxon>
    </lineage>
</organism>
<dbReference type="GO" id="GO:0006888">
    <property type="term" value="P:endoplasmic reticulum to Golgi vesicle-mediated transport"/>
    <property type="evidence" value="ECO:0007669"/>
    <property type="project" value="InterPro"/>
</dbReference>
<dbReference type="InterPro" id="IPR042040">
    <property type="entry name" value="Tip20p_domE"/>
</dbReference>
<keyword evidence="3" id="KW-1185">Reference proteome</keyword>
<dbReference type="GO" id="GO:0060628">
    <property type="term" value="P:regulation of ER to Golgi vesicle-mediated transport"/>
    <property type="evidence" value="ECO:0007669"/>
    <property type="project" value="TreeGrafter"/>
</dbReference>
<dbReference type="OrthoDB" id="2189254at2759"/>
<dbReference type="InterPro" id="IPR042042">
    <property type="entry name" value="Tip20p_domB"/>
</dbReference>
<evidence type="ECO:0000313" key="2">
    <source>
        <dbReference type="EMBL" id="CCK71861.1"/>
    </source>
</evidence>
<keyword evidence="1" id="KW-0175">Coiled coil</keyword>
<sequence length="665" mass="78061">MNDIKDLVNIDAKIDSISQQRDDLSKELDRVEKLRQIAANRDQYYQTITDDIQNNAHTLENIEELREKYGDLLILQELESNLIQQMAFTANLDELRSFQKKVLQLSALEVADIRFQEIEILYNNLQSILSEGHLLKDDNIVRAILNECDHNLLDKYGKHLLQQFNEKLLHIQWDTPRFLLSDNETVSELRKASSHLYQVANLYSLDTNRTLWNFKALTHNFQIRFTYHFHDNSSDIKLYFKYLNDYLKENLYKCINIFEDSSVGLEPGIVHEQFINHVLQPMRDHVNLSLGKINLRSLIMLISQIVATDKNLITAFHYHGDGLVSLVSDNIWESWINYETETITKQFTVITKEPKDLFQSGPNFVTLLKKAYEYFEPFYELDHQPILKYKLKTCSQIFMALTTKYLQYVLTTDTLGEKRTKEAELEQTMTKLELLNMVYQKVFELSGMDIFIKLTKLVNETESEEYITLLQNILKDYENDMEFDLQNSIIHRIQKLVKESLKTYFKTESWVLSETLNDAPKTEVISAINLLRKVITKLSALNIPENILFNIKNELLNIIVNYFLESILKLNRFNQQGLAQFNLDFCAVKDTLELPEDLYNVQEAILLEILKVLTLKYDSHVSKFISSSYIKNGEFQSLRDYLSIRWLKDTEIQDALYRVSYGNII</sequence>
<dbReference type="Gene3D" id="1.10.10.2270">
    <property type="entry name" value="Dsl1p vesicle tethering complex, Tip20p subunit, domain E"/>
    <property type="match status" value="1"/>
</dbReference>
<feature type="coiled-coil region" evidence="1">
    <location>
        <begin position="7"/>
        <end position="41"/>
    </location>
</feature>